<protein>
    <recommendedName>
        <fullName evidence="1">DnaJ homologue subfamily C member 28 conserved domain-containing protein</fullName>
    </recommendedName>
</protein>
<evidence type="ECO:0000313" key="2">
    <source>
        <dbReference type="EMBL" id="CAA9333622.1"/>
    </source>
</evidence>
<gene>
    <name evidence="2" type="ORF">AVDCRST_MAG61-3036</name>
</gene>
<dbReference type="InterPro" id="IPR018961">
    <property type="entry name" value="DnaJ_homolog_subfam-C_membr-28"/>
</dbReference>
<organism evidence="2">
    <name type="scientific">uncultured Friedmanniella sp</name>
    <dbReference type="NCBI Taxonomy" id="335381"/>
    <lineage>
        <taxon>Bacteria</taxon>
        <taxon>Bacillati</taxon>
        <taxon>Actinomycetota</taxon>
        <taxon>Actinomycetes</taxon>
        <taxon>Propionibacteriales</taxon>
        <taxon>Nocardioidaceae</taxon>
        <taxon>Friedmanniella</taxon>
        <taxon>environmental samples</taxon>
    </lineage>
</organism>
<evidence type="ECO:0000259" key="1">
    <source>
        <dbReference type="Pfam" id="PF09350"/>
    </source>
</evidence>
<name>A0A6J4LJ25_9ACTN</name>
<proteinExistence type="predicted"/>
<feature type="domain" description="DnaJ homologue subfamily C member 28 conserved" evidence="1">
    <location>
        <begin position="21"/>
        <end position="89"/>
    </location>
</feature>
<reference evidence="2" key="1">
    <citation type="submission" date="2020-02" db="EMBL/GenBank/DDBJ databases">
        <authorList>
            <person name="Meier V. D."/>
        </authorList>
    </citation>
    <scope>NUCLEOTIDE SEQUENCE</scope>
    <source>
        <strain evidence="2">AVDCRST_MAG61</strain>
    </source>
</reference>
<accession>A0A6J4LJ25</accession>
<sequence length="139" mass="16109">MARLDAGSLREERRMERYESWVDRQIREAQERGEFDNLPGAGRPIPGLTWPPDPNWWVKGLIERERISPPLPPPLALRREVEQLPATLAGVRDEAAAREIVEDLNQRILELRRRPSEGVPRFVGTVDVEAALDRWRESR</sequence>
<dbReference type="EMBL" id="CADCTT010000369">
    <property type="protein sequence ID" value="CAA9333622.1"/>
    <property type="molecule type" value="Genomic_DNA"/>
</dbReference>
<dbReference type="AlphaFoldDB" id="A0A6J4LJ25"/>
<dbReference type="Pfam" id="PF09350">
    <property type="entry name" value="DJC28_CD"/>
    <property type="match status" value="1"/>
</dbReference>